<feature type="compositionally biased region" description="Basic residues" evidence="5">
    <location>
        <begin position="76"/>
        <end position="86"/>
    </location>
</feature>
<keyword evidence="2" id="KW-0804">Transcription</keyword>
<feature type="repeat" description="WD" evidence="4">
    <location>
        <begin position="317"/>
        <end position="343"/>
    </location>
</feature>
<feature type="compositionally biased region" description="Acidic residues" evidence="5">
    <location>
        <begin position="149"/>
        <end position="162"/>
    </location>
</feature>
<evidence type="ECO:0000256" key="5">
    <source>
        <dbReference type="SAM" id="MobiDB-lite"/>
    </source>
</evidence>
<accession>A0AAV2Z9W8</accession>
<feature type="region of interest" description="Disordered" evidence="5">
    <location>
        <begin position="754"/>
        <end position="983"/>
    </location>
</feature>
<dbReference type="EMBL" id="DAKRPA010000028">
    <property type="protein sequence ID" value="DBA02715.1"/>
    <property type="molecule type" value="Genomic_DNA"/>
</dbReference>
<reference evidence="6" key="2">
    <citation type="journal article" date="2023" name="Microbiol Resour">
        <title>Decontamination and Annotation of the Draft Genome Sequence of the Oomycete Lagenidium giganteum ARSEF 373.</title>
        <authorList>
            <person name="Morgan W.R."/>
            <person name="Tartar A."/>
        </authorList>
    </citation>
    <scope>NUCLEOTIDE SEQUENCE</scope>
    <source>
        <strain evidence="6">ARSEF 373</strain>
    </source>
</reference>
<dbReference type="InterPro" id="IPR015943">
    <property type="entry name" value="WD40/YVTN_repeat-like_dom_sf"/>
</dbReference>
<feature type="region of interest" description="Disordered" evidence="5">
    <location>
        <begin position="1001"/>
        <end position="1190"/>
    </location>
</feature>
<evidence type="ECO:0000256" key="2">
    <source>
        <dbReference type="ARBA" id="ARBA00023163"/>
    </source>
</evidence>
<dbReference type="SUPFAM" id="SSF50978">
    <property type="entry name" value="WD40 repeat-like"/>
    <property type="match status" value="1"/>
</dbReference>
<dbReference type="GO" id="GO:0005634">
    <property type="term" value="C:nucleus"/>
    <property type="evidence" value="ECO:0007669"/>
    <property type="project" value="UniProtKB-SubCell"/>
</dbReference>
<dbReference type="GO" id="GO:0000127">
    <property type="term" value="C:transcription factor TFIIIC complex"/>
    <property type="evidence" value="ECO:0007669"/>
    <property type="project" value="TreeGrafter"/>
</dbReference>
<reference evidence="6" key="1">
    <citation type="submission" date="2022-11" db="EMBL/GenBank/DDBJ databases">
        <authorList>
            <person name="Morgan W.R."/>
            <person name="Tartar A."/>
        </authorList>
    </citation>
    <scope>NUCLEOTIDE SEQUENCE</scope>
    <source>
        <strain evidence="6">ARSEF 373</strain>
    </source>
</reference>
<organism evidence="6 7">
    <name type="scientific">Lagenidium giganteum</name>
    <dbReference type="NCBI Taxonomy" id="4803"/>
    <lineage>
        <taxon>Eukaryota</taxon>
        <taxon>Sar</taxon>
        <taxon>Stramenopiles</taxon>
        <taxon>Oomycota</taxon>
        <taxon>Peronosporomycetes</taxon>
        <taxon>Pythiales</taxon>
        <taxon>Pythiaceae</taxon>
    </lineage>
</organism>
<dbReference type="InterPro" id="IPR052416">
    <property type="entry name" value="GTF3C_component"/>
</dbReference>
<feature type="compositionally biased region" description="Low complexity" evidence="5">
    <location>
        <begin position="1061"/>
        <end position="1099"/>
    </location>
</feature>
<feature type="compositionally biased region" description="Basic residues" evidence="5">
    <location>
        <begin position="1153"/>
        <end position="1163"/>
    </location>
</feature>
<feature type="compositionally biased region" description="Basic residues" evidence="5">
    <location>
        <begin position="1005"/>
        <end position="1014"/>
    </location>
</feature>
<feature type="compositionally biased region" description="Basic residues" evidence="5">
    <location>
        <begin position="651"/>
        <end position="662"/>
    </location>
</feature>
<proteinExistence type="predicted"/>
<feature type="compositionally biased region" description="Acidic residues" evidence="5">
    <location>
        <begin position="676"/>
        <end position="690"/>
    </location>
</feature>
<evidence type="ECO:0000313" key="7">
    <source>
        <dbReference type="Proteomes" id="UP001146120"/>
    </source>
</evidence>
<keyword evidence="3" id="KW-0539">Nucleus</keyword>
<feature type="repeat" description="WD" evidence="4">
    <location>
        <begin position="388"/>
        <end position="416"/>
    </location>
</feature>
<feature type="region of interest" description="Disordered" evidence="5">
    <location>
        <begin position="641"/>
        <end position="701"/>
    </location>
</feature>
<dbReference type="PANTHER" id="PTHR15052">
    <property type="entry name" value="RNA POLYMERASE III TRANSCRIPTION INITIATION FACTOR COMPLEX SUBUNIT"/>
    <property type="match status" value="1"/>
</dbReference>
<protein>
    <submittedName>
        <fullName evidence="6">Uncharacterized protein</fullName>
    </submittedName>
</protein>
<evidence type="ECO:0000256" key="1">
    <source>
        <dbReference type="ARBA" id="ARBA00004123"/>
    </source>
</evidence>
<keyword evidence="7" id="KW-1185">Reference proteome</keyword>
<feature type="compositionally biased region" description="Polar residues" evidence="5">
    <location>
        <begin position="770"/>
        <end position="780"/>
    </location>
</feature>
<comment type="caution">
    <text evidence="6">The sequence shown here is derived from an EMBL/GenBank/DDBJ whole genome shotgun (WGS) entry which is preliminary data.</text>
</comment>
<evidence type="ECO:0000256" key="3">
    <source>
        <dbReference type="ARBA" id="ARBA00023242"/>
    </source>
</evidence>
<sequence>MDLTTWRASVVHGKHFQPLHLDLVQGDDAAQDAKKEGCPHDVKNCTPDDKPVSDDAGGAQDPDEIQPDPAVTVTPKRLKRRKKPSPKKTGSPHERVVPPFGSAYLQSSQWALNAGGPVWAMDWLVRTRVTVHHGGKENRENGCNGNGAFDDENSEDDVDSDEQPPVTSGPQHVEWRFLALASHPPCDVDESGAVVKPTPPDHHFDAPEDGGQNLIQIWAVPSVRNGPCTLLPKLVYGIDHTSGVAWDMQWCPMSKKLPKQYRKQLGLLAVCFGDGSIQLFSVPKIPDSSLVDSSNNCVVETLIPLTLGKLPRVIQLTVKWSPHRWNQLLTGGSDGSISLWNIEHALTARFARSEQQVTMHLEPQVRFQDVDTIGKQEAFEWGWGWVAVRALSWSPYDEFIFASTGNDSTFKVWDIRDPRLCLRSHRIRSTWGLSLNWTTETTIEISGDQGPMYMYDIVTGSYQKLHSHAQVDSPIWDFQLVRNGDIPVIVSVCAAGRVRLAPGKRMFRSLHHSIEIARVAGDSDSSVKKAHKDIRLHLTQELVGGTSSSALPGPRKFCERDASLHRVRVSSNKYGEFPSLLATGGHAGLVLIFEMQKELDQLLTEVFVPPAKKLGRPRHTKNMKSGTAWKRLKDRDSALAVLKNGSGEKPQKKKQSKGKKKPGSPDSDFPQFEMQSESEAEFVSEEESESDASLLIDSDGRSSLIDEEELFGSDVEDNTMSSIQTEDIRLMHEYQLDLNEEDAILLAMQMSELEQTQPSLPSPNIDVSAATPNSPRNADTQRPPHFTTEVSSGNERQKRKAVNRDAPSNATIRDVPSVATSSSKKAKTSEKKRRPSPKTSSSAEKTSSKRRQSTSTGKDPTSKHRLTSSAPTATSSAEAPSKNSAKAPAKARMKASAPVPCVMSEDHGAKPDAISTGATDSPPKAQKRKRARTSPSINSSSPKKQKSKEKSGSTGTAGGIIADANEGTFEPEELDQETMTLLEFQLGMTEEDALREAIRLSEVGHKRRSNRARRVSIGSALDSGELNPQTPALSSSVRPKKKPAVSRVEETPTRKLDFSGSTAPSTPIPAVATASASTPSTSLVAPPVSQNGVTPTETTESVEPESELAIEPPAPGALTPKPTTSSAPAAIAHTTPAGVAPRQKTPAAPRKSGASKKPSRPKKATPGSSSKKPPKHSGKTKPVNPTRTLSEASFVRLQTAEAVSEDEALWLALRASEVEY</sequence>
<dbReference type="SMART" id="SM00320">
    <property type="entry name" value="WD40"/>
    <property type="match status" value="5"/>
</dbReference>
<evidence type="ECO:0000313" key="6">
    <source>
        <dbReference type="EMBL" id="DBA02715.1"/>
    </source>
</evidence>
<feature type="compositionally biased region" description="Basic and acidic residues" evidence="5">
    <location>
        <begin position="31"/>
        <end position="53"/>
    </location>
</feature>
<feature type="compositionally biased region" description="Basic residues" evidence="5">
    <location>
        <begin position="824"/>
        <end position="836"/>
    </location>
</feature>
<gene>
    <name evidence="6" type="ORF">N0F65_010540</name>
</gene>
<dbReference type="InterPro" id="IPR036322">
    <property type="entry name" value="WD40_repeat_dom_sf"/>
</dbReference>
<dbReference type="AlphaFoldDB" id="A0AAV2Z9W8"/>
<feature type="compositionally biased region" description="Basic and acidic residues" evidence="5">
    <location>
        <begin position="1047"/>
        <end position="1057"/>
    </location>
</feature>
<feature type="compositionally biased region" description="Polar residues" evidence="5">
    <location>
        <begin position="1026"/>
        <end position="1037"/>
    </location>
</feature>
<dbReference type="InterPro" id="IPR001680">
    <property type="entry name" value="WD40_rpt"/>
</dbReference>
<feature type="region of interest" description="Disordered" evidence="5">
    <location>
        <begin position="28"/>
        <end position="98"/>
    </location>
</feature>
<keyword evidence="4" id="KW-0853">WD repeat</keyword>
<comment type="subcellular location">
    <subcellularLocation>
        <location evidence="1">Nucleus</location>
    </subcellularLocation>
</comment>
<dbReference type="Gene3D" id="2.130.10.10">
    <property type="entry name" value="YVTN repeat-like/Quinoprotein amine dehydrogenase"/>
    <property type="match status" value="2"/>
</dbReference>
<evidence type="ECO:0000256" key="4">
    <source>
        <dbReference type="PROSITE-ProRule" id="PRU00221"/>
    </source>
</evidence>
<dbReference type="Proteomes" id="UP001146120">
    <property type="component" value="Unassembled WGS sequence"/>
</dbReference>
<dbReference type="PANTHER" id="PTHR15052:SF2">
    <property type="entry name" value="GENERAL TRANSCRIPTION FACTOR 3C POLYPEPTIDE 2"/>
    <property type="match status" value="1"/>
</dbReference>
<feature type="region of interest" description="Disordered" evidence="5">
    <location>
        <begin position="134"/>
        <end position="169"/>
    </location>
</feature>
<name>A0AAV2Z9W8_9STRA</name>
<feature type="compositionally biased region" description="Low complexity" evidence="5">
    <location>
        <begin position="867"/>
        <end position="890"/>
    </location>
</feature>
<dbReference type="PROSITE" id="PS50082">
    <property type="entry name" value="WD_REPEATS_2"/>
    <property type="match status" value="2"/>
</dbReference>
<dbReference type="GO" id="GO:0006383">
    <property type="term" value="P:transcription by RNA polymerase III"/>
    <property type="evidence" value="ECO:0007669"/>
    <property type="project" value="TreeGrafter"/>
</dbReference>